<dbReference type="GO" id="GO:0006366">
    <property type="term" value="P:transcription by RNA polymerase II"/>
    <property type="evidence" value="ECO:0007669"/>
    <property type="project" value="TreeGrafter"/>
</dbReference>
<accession>K5W688</accession>
<evidence type="ECO:0000256" key="3">
    <source>
        <dbReference type="ARBA" id="ARBA00025804"/>
    </source>
</evidence>
<dbReference type="InterPro" id="IPR050518">
    <property type="entry name" value="Rpo3/RPB3_RNA_Pol_subunit"/>
</dbReference>
<feature type="domain" description="DNA-directed RNA polymerase RpoA/D/Rpb3-type" evidence="5">
    <location>
        <begin position="18"/>
        <end position="276"/>
    </location>
</feature>
<dbReference type="InterPro" id="IPR036603">
    <property type="entry name" value="RBP11-like"/>
</dbReference>
<evidence type="ECO:0000313" key="7">
    <source>
        <dbReference type="Proteomes" id="UP000008370"/>
    </source>
</evidence>
<organism evidence="6 7">
    <name type="scientific">Phanerochaete carnosa (strain HHB-10118-sp)</name>
    <name type="common">White-rot fungus</name>
    <name type="synonym">Peniophora carnosa</name>
    <dbReference type="NCBI Taxonomy" id="650164"/>
    <lineage>
        <taxon>Eukaryota</taxon>
        <taxon>Fungi</taxon>
        <taxon>Dikarya</taxon>
        <taxon>Basidiomycota</taxon>
        <taxon>Agaricomycotina</taxon>
        <taxon>Agaricomycetes</taxon>
        <taxon>Polyporales</taxon>
        <taxon>Phanerochaetaceae</taxon>
        <taxon>Phanerochaete</taxon>
    </lineage>
</organism>
<dbReference type="PANTHER" id="PTHR11800">
    <property type="entry name" value="DNA-DIRECTED RNA POLYMERASE"/>
    <property type="match status" value="1"/>
</dbReference>
<feature type="compositionally biased region" description="Gly residues" evidence="4">
    <location>
        <begin position="351"/>
        <end position="364"/>
    </location>
</feature>
<dbReference type="SMART" id="SM00662">
    <property type="entry name" value="RPOLD"/>
    <property type="match status" value="1"/>
</dbReference>
<dbReference type="InterPro" id="IPR001514">
    <property type="entry name" value="DNA-dir_RNA_pol_30-40kDasu_CS"/>
</dbReference>
<keyword evidence="7" id="KW-1185">Reference proteome</keyword>
<dbReference type="InterPro" id="IPR011263">
    <property type="entry name" value="DNA-dir_RNA_pol_RpoA/D/Rpb3"/>
</dbReference>
<dbReference type="PANTHER" id="PTHR11800:SF2">
    <property type="entry name" value="DNA-DIRECTED RNA POLYMERASE II SUBUNIT RPB3"/>
    <property type="match status" value="1"/>
</dbReference>
<proteinExistence type="inferred from homology"/>
<keyword evidence="2" id="KW-0804">Transcription</keyword>
<evidence type="ECO:0000256" key="1">
    <source>
        <dbReference type="ARBA" id="ARBA00022478"/>
    </source>
</evidence>
<dbReference type="Proteomes" id="UP000008370">
    <property type="component" value="Unassembled WGS sequence"/>
</dbReference>
<keyword evidence="1" id="KW-0240">DNA-directed RNA polymerase</keyword>
<name>K5W688_PHACS</name>
<dbReference type="RefSeq" id="XP_007397156.1">
    <property type="nucleotide sequence ID" value="XM_007397094.1"/>
</dbReference>
<protein>
    <recommendedName>
        <fullName evidence="5">DNA-directed RNA polymerase RpoA/D/Rpb3-type domain-containing protein</fullName>
    </recommendedName>
</protein>
<dbReference type="GO" id="GO:0003899">
    <property type="term" value="F:DNA-directed RNA polymerase activity"/>
    <property type="evidence" value="ECO:0007669"/>
    <property type="project" value="InterPro"/>
</dbReference>
<dbReference type="GO" id="GO:0046983">
    <property type="term" value="F:protein dimerization activity"/>
    <property type="evidence" value="ECO:0007669"/>
    <property type="project" value="InterPro"/>
</dbReference>
<dbReference type="InParanoid" id="K5W688"/>
<dbReference type="OrthoDB" id="270173at2759"/>
<dbReference type="PROSITE" id="PS00446">
    <property type="entry name" value="RNA_POL_D_30KD"/>
    <property type="match status" value="1"/>
</dbReference>
<dbReference type="SUPFAM" id="SSF55257">
    <property type="entry name" value="RBP11-like subunits of RNA polymerase"/>
    <property type="match status" value="1"/>
</dbReference>
<evidence type="ECO:0000256" key="4">
    <source>
        <dbReference type="SAM" id="MobiDB-lite"/>
    </source>
</evidence>
<evidence type="ECO:0000259" key="5">
    <source>
        <dbReference type="SMART" id="SM00662"/>
    </source>
</evidence>
<dbReference type="HAMAP" id="MF_00320">
    <property type="entry name" value="RNApol_arch_Rpo3"/>
    <property type="match status" value="1"/>
</dbReference>
<dbReference type="Pfam" id="PF01000">
    <property type="entry name" value="RNA_pol_A_bac"/>
    <property type="match status" value="1"/>
</dbReference>
<dbReference type="KEGG" id="pco:PHACADRAFT_258319"/>
<feature type="compositionally biased region" description="Polar residues" evidence="4">
    <location>
        <begin position="389"/>
        <end position="399"/>
    </location>
</feature>
<dbReference type="InterPro" id="IPR036643">
    <property type="entry name" value="RNApol_insert_sf"/>
</dbReference>
<dbReference type="InterPro" id="IPR011262">
    <property type="entry name" value="DNA-dir_RNA_pol_insert"/>
</dbReference>
<dbReference type="FunCoup" id="K5W688">
    <property type="interactions" value="519"/>
</dbReference>
<dbReference type="STRING" id="650164.K5W688"/>
<evidence type="ECO:0000256" key="2">
    <source>
        <dbReference type="ARBA" id="ARBA00023163"/>
    </source>
</evidence>
<dbReference type="GO" id="GO:0005665">
    <property type="term" value="C:RNA polymerase II, core complex"/>
    <property type="evidence" value="ECO:0007669"/>
    <property type="project" value="TreeGrafter"/>
</dbReference>
<gene>
    <name evidence="6" type="ORF">PHACADRAFT_258319</name>
</gene>
<dbReference type="Gene3D" id="3.30.1360.10">
    <property type="entry name" value="RNA polymerase, RBP11-like subunit"/>
    <property type="match status" value="1"/>
</dbReference>
<dbReference type="HOGENOM" id="CLU_038421_1_1_1"/>
<feature type="compositionally biased region" description="Low complexity" evidence="4">
    <location>
        <begin position="365"/>
        <end position="374"/>
    </location>
</feature>
<dbReference type="SUPFAM" id="SSF56553">
    <property type="entry name" value="Insert subdomain of RNA polymerase alpha subunit"/>
    <property type="match status" value="1"/>
</dbReference>
<comment type="similarity">
    <text evidence="3">Belongs to the archaeal Rpo3/eukaryotic RPB3 RNA polymerase subunit family.</text>
</comment>
<dbReference type="AlphaFoldDB" id="K5W688"/>
<evidence type="ECO:0000313" key="6">
    <source>
        <dbReference type="EMBL" id="EKM54464.1"/>
    </source>
</evidence>
<dbReference type="GO" id="GO:0003677">
    <property type="term" value="F:DNA binding"/>
    <property type="evidence" value="ECO:0007669"/>
    <property type="project" value="InterPro"/>
</dbReference>
<dbReference type="EMBL" id="JH930473">
    <property type="protein sequence ID" value="EKM54464.1"/>
    <property type="molecule type" value="Genomic_DNA"/>
</dbReference>
<dbReference type="CDD" id="cd07031">
    <property type="entry name" value="RNAP_II_RPB3"/>
    <property type="match status" value="1"/>
</dbReference>
<dbReference type="InterPro" id="IPR022842">
    <property type="entry name" value="RNAP_Rpo3/Rpb3/RPAC1"/>
</dbReference>
<sequence length="399" mass="43215">MSNETDISVRIRDLKKDRVNFVLENVDMALANSFRRIMMADIPTVAIDIVEIDSNTSVLPDEFISHRLGMIPLVSTNCDEAMRYTRECTCESFCQFCAVVLQLNIRCETAGEHLDVTSNHLEFVNLSNNYDDPGEEISKRPENFGYPVGKNDPNVPPVLIARIGKGQEIRARCIAKKGIAKEHAKWSPCSAVAYEYDPHNKLRHTSYWFESDPKEWPLSENAKEEDPPREDEPFDYMAKANKFYMEVETDGSMTPKDVVLKGLGLLQTKIATLSLSINKEQEAAVQGGDHAVGQAPGPPPDAAGPSAATQWARPPGGNTWSPPRAQPGSSWSPGGARSAQWGNNASPTSGGTWGGASPGAGAAGNWGTTNAAGTSWGNASPAQNAGWGSPTQQAQGWNV</sequence>
<feature type="region of interest" description="Disordered" evidence="4">
    <location>
        <begin position="284"/>
        <end position="399"/>
    </location>
</feature>
<reference evidence="6 7" key="1">
    <citation type="journal article" date="2012" name="BMC Genomics">
        <title>Comparative genomics of the white-rot fungi, Phanerochaete carnosa and P. chrysosporium, to elucidate the genetic basis of the distinct wood types they colonize.</title>
        <authorList>
            <person name="Suzuki H."/>
            <person name="MacDonald J."/>
            <person name="Syed K."/>
            <person name="Salamov A."/>
            <person name="Hori C."/>
            <person name="Aerts A."/>
            <person name="Henrissat B."/>
            <person name="Wiebenga A."/>
            <person name="vanKuyk P.A."/>
            <person name="Barry K."/>
            <person name="Lindquist E."/>
            <person name="LaButti K."/>
            <person name="Lapidus A."/>
            <person name="Lucas S."/>
            <person name="Coutinho P."/>
            <person name="Gong Y."/>
            <person name="Samejima M."/>
            <person name="Mahadevan R."/>
            <person name="Abou-Zaid M."/>
            <person name="de Vries R.P."/>
            <person name="Igarashi K."/>
            <person name="Yadav J.S."/>
            <person name="Grigoriev I.V."/>
            <person name="Master E.R."/>
        </authorList>
    </citation>
    <scope>NUCLEOTIDE SEQUENCE [LARGE SCALE GENOMIC DNA]</scope>
    <source>
        <strain evidence="6 7">HHB-10118-sp</strain>
    </source>
</reference>
<dbReference type="Gene3D" id="2.170.120.12">
    <property type="entry name" value="DNA-directed RNA polymerase, insert domain"/>
    <property type="match status" value="1"/>
</dbReference>
<dbReference type="Pfam" id="PF01193">
    <property type="entry name" value="RNA_pol_L"/>
    <property type="match status" value="1"/>
</dbReference>
<dbReference type="GeneID" id="18917086"/>